<keyword evidence="1" id="KW-0472">Membrane</keyword>
<accession>A0AAV1R2N7</accession>
<evidence type="ECO:0000256" key="1">
    <source>
        <dbReference type="SAM" id="Phobius"/>
    </source>
</evidence>
<dbReference type="EMBL" id="CAWUPB010000893">
    <property type="protein sequence ID" value="CAK7328256.1"/>
    <property type="molecule type" value="Genomic_DNA"/>
</dbReference>
<keyword evidence="1" id="KW-1133">Transmembrane helix</keyword>
<sequence>MVALLSVHSSAAMARMSSDHLEYGYLVPLMESWPVRSLSIEHFGIWFLEAFWWVAVAFHCTVFIVCLVLNDDGCLIVWPGSLLSSLGRFLSRLCSCSLKRELNLFM</sequence>
<evidence type="ECO:0000313" key="3">
    <source>
        <dbReference type="Proteomes" id="UP001314170"/>
    </source>
</evidence>
<reference evidence="2 3" key="1">
    <citation type="submission" date="2024-01" db="EMBL/GenBank/DDBJ databases">
        <authorList>
            <person name="Waweru B."/>
        </authorList>
    </citation>
    <scope>NUCLEOTIDE SEQUENCE [LARGE SCALE GENOMIC DNA]</scope>
</reference>
<protein>
    <submittedName>
        <fullName evidence="2">Uncharacterized protein</fullName>
    </submittedName>
</protein>
<keyword evidence="3" id="KW-1185">Reference proteome</keyword>
<dbReference type="Proteomes" id="UP001314170">
    <property type="component" value="Unassembled WGS sequence"/>
</dbReference>
<dbReference type="AlphaFoldDB" id="A0AAV1R2N7"/>
<evidence type="ECO:0000313" key="2">
    <source>
        <dbReference type="EMBL" id="CAK7328256.1"/>
    </source>
</evidence>
<keyword evidence="1" id="KW-0812">Transmembrane</keyword>
<proteinExistence type="predicted"/>
<gene>
    <name evidence="2" type="ORF">DCAF_LOCUS5977</name>
</gene>
<comment type="caution">
    <text evidence="2">The sequence shown here is derived from an EMBL/GenBank/DDBJ whole genome shotgun (WGS) entry which is preliminary data.</text>
</comment>
<organism evidence="2 3">
    <name type="scientific">Dovyalis caffra</name>
    <dbReference type="NCBI Taxonomy" id="77055"/>
    <lineage>
        <taxon>Eukaryota</taxon>
        <taxon>Viridiplantae</taxon>
        <taxon>Streptophyta</taxon>
        <taxon>Embryophyta</taxon>
        <taxon>Tracheophyta</taxon>
        <taxon>Spermatophyta</taxon>
        <taxon>Magnoliopsida</taxon>
        <taxon>eudicotyledons</taxon>
        <taxon>Gunneridae</taxon>
        <taxon>Pentapetalae</taxon>
        <taxon>rosids</taxon>
        <taxon>fabids</taxon>
        <taxon>Malpighiales</taxon>
        <taxon>Salicaceae</taxon>
        <taxon>Flacourtieae</taxon>
        <taxon>Dovyalis</taxon>
    </lineage>
</organism>
<feature type="transmembrane region" description="Helical" evidence="1">
    <location>
        <begin position="50"/>
        <end position="69"/>
    </location>
</feature>
<name>A0AAV1R2N7_9ROSI</name>